<accession>A0A2H0BXF0</accession>
<comment type="caution">
    <text evidence="3">The sequence shown here is derived from an EMBL/GenBank/DDBJ whole genome shotgun (WGS) entry which is preliminary data.</text>
</comment>
<evidence type="ECO:0000313" key="3">
    <source>
        <dbReference type="EMBL" id="PIP61720.1"/>
    </source>
</evidence>
<dbReference type="EMBL" id="PCTA01000017">
    <property type="protein sequence ID" value="PIP61720.1"/>
    <property type="molecule type" value="Genomic_DNA"/>
</dbReference>
<organism evidence="3 4">
    <name type="scientific">Candidatus Roizmanbacteria bacterium CG22_combo_CG10-13_8_21_14_all_38_20</name>
    <dbReference type="NCBI Taxonomy" id="1974862"/>
    <lineage>
        <taxon>Bacteria</taxon>
        <taxon>Candidatus Roizmaniibacteriota</taxon>
    </lineage>
</organism>
<sequence length="551" mass="62354">MERNLTKYIGIVLVLLSSFFAIKSLLGSGYFPVHDSLQVERIYEMASAIKDGQFPVRWVYDLGYGYGYPLFNFYGPLPYYIGAFFNIVGLSLVVSAKLMFGIGILISGISMYLLGKEIWGKVGGIISAVLYVYLPYHAVQIYVRGAVGEYYAYALLPLLVLSFLKLNSKRVEKWIFIGGLTYSGIILSHNISAMLITMLVLIYMFTYGLIVRRINKSQVTVLLIGLCLSAFFWMPAVTENNFTQVNKVVGGGSYYGDHFVEPWQLWSSVWGYAGSAPMSEQDGMSFKLGKVHIITALVALVWVLYKRDKKYYPLLAILTLLFIGSVFMMLPISKNIWDRLPPLKYVQFPWRLLMYAGFALSVIAGGVSMVVQKYRLGMVLVAVIFILVTVNVRALPKLELLHFMPSEYYLLDDEAITSDHNLRWLKSEKSDEYLPKYFFQPQREEDISLRRVNFDADITEDRSNLLKFNITALEIAEISMDIAYFPGWKGYVDGKEVPVKRLTRGISITVPTGAHNVMLRLENTPVRTLANLTSVISLGVLLVLLVKYAKS</sequence>
<feature type="transmembrane region" description="Helical" evidence="1">
    <location>
        <begin position="118"/>
        <end position="138"/>
    </location>
</feature>
<keyword evidence="1" id="KW-1133">Transmembrane helix</keyword>
<reference evidence="3 4" key="1">
    <citation type="submission" date="2017-09" db="EMBL/GenBank/DDBJ databases">
        <title>Depth-based differentiation of microbial function through sediment-hosted aquifers and enrichment of novel symbionts in the deep terrestrial subsurface.</title>
        <authorList>
            <person name="Probst A.J."/>
            <person name="Ladd B."/>
            <person name="Jarett J.K."/>
            <person name="Geller-Mcgrath D.E."/>
            <person name="Sieber C.M."/>
            <person name="Emerson J.B."/>
            <person name="Anantharaman K."/>
            <person name="Thomas B.C."/>
            <person name="Malmstrom R."/>
            <person name="Stieglmeier M."/>
            <person name="Klingl A."/>
            <person name="Woyke T."/>
            <person name="Ryan C.M."/>
            <person name="Banfield J.F."/>
        </authorList>
    </citation>
    <scope>NUCLEOTIDE SEQUENCE [LARGE SCALE GENOMIC DNA]</scope>
    <source>
        <strain evidence="3">CG22_combo_CG10-13_8_21_14_all_38_20</strain>
    </source>
</reference>
<feature type="transmembrane region" description="Helical" evidence="1">
    <location>
        <begin position="377"/>
        <end position="395"/>
    </location>
</feature>
<feature type="transmembrane region" description="Helical" evidence="1">
    <location>
        <begin position="528"/>
        <end position="549"/>
    </location>
</feature>
<feature type="transmembrane region" description="Helical" evidence="1">
    <location>
        <begin position="288"/>
        <end position="305"/>
    </location>
</feature>
<evidence type="ECO:0000256" key="1">
    <source>
        <dbReference type="SAM" id="Phobius"/>
    </source>
</evidence>
<dbReference type="AlphaFoldDB" id="A0A2H0BXF0"/>
<feature type="transmembrane region" description="Helical" evidence="1">
    <location>
        <begin position="150"/>
        <end position="168"/>
    </location>
</feature>
<protein>
    <recommendedName>
        <fullName evidence="2">Membrane protein 6-pyruvoyl-tetrahydropterin synthase-related domain-containing protein</fullName>
    </recommendedName>
</protein>
<feature type="transmembrane region" description="Helical" evidence="1">
    <location>
        <begin position="352"/>
        <end position="371"/>
    </location>
</feature>
<dbReference type="Pfam" id="PF10131">
    <property type="entry name" value="PTPS_related"/>
    <property type="match status" value="1"/>
</dbReference>
<dbReference type="Proteomes" id="UP000231246">
    <property type="component" value="Unassembled WGS sequence"/>
</dbReference>
<feature type="transmembrane region" description="Helical" evidence="1">
    <location>
        <begin position="79"/>
        <end position="106"/>
    </location>
</feature>
<feature type="transmembrane region" description="Helical" evidence="1">
    <location>
        <begin position="217"/>
        <end position="237"/>
    </location>
</feature>
<name>A0A2H0BXF0_9BACT</name>
<dbReference type="InterPro" id="IPR018776">
    <property type="entry name" value="Membrane_prot_PTPS-rel_domain"/>
</dbReference>
<evidence type="ECO:0000259" key="2">
    <source>
        <dbReference type="Pfam" id="PF10131"/>
    </source>
</evidence>
<keyword evidence="1" id="KW-0472">Membrane</keyword>
<evidence type="ECO:0000313" key="4">
    <source>
        <dbReference type="Proteomes" id="UP000231246"/>
    </source>
</evidence>
<gene>
    <name evidence="3" type="ORF">COW99_02470</name>
</gene>
<feature type="transmembrane region" description="Helical" evidence="1">
    <location>
        <begin position="311"/>
        <end position="332"/>
    </location>
</feature>
<keyword evidence="1" id="KW-0812">Transmembrane</keyword>
<feature type="domain" description="Membrane protein 6-pyruvoyl-tetrahydropterin synthase-related" evidence="2">
    <location>
        <begin position="71"/>
        <end position="405"/>
    </location>
</feature>
<proteinExistence type="predicted"/>
<feature type="transmembrane region" description="Helical" evidence="1">
    <location>
        <begin position="12"/>
        <end position="31"/>
    </location>
</feature>
<feature type="transmembrane region" description="Helical" evidence="1">
    <location>
        <begin position="180"/>
        <end position="205"/>
    </location>
</feature>